<keyword evidence="2" id="KW-0328">Glycosyltransferase</keyword>
<keyword evidence="6 8" id="KW-0472">Membrane</keyword>
<name>A0A8J3QVZ3_9ACTN</name>
<feature type="transmembrane region" description="Helical" evidence="8">
    <location>
        <begin position="439"/>
        <end position="457"/>
    </location>
</feature>
<evidence type="ECO:0000256" key="2">
    <source>
        <dbReference type="ARBA" id="ARBA00022676"/>
    </source>
</evidence>
<dbReference type="NCBIfam" id="NF038066">
    <property type="entry name" value="MptB"/>
    <property type="match status" value="1"/>
</dbReference>
<evidence type="ECO:0000256" key="4">
    <source>
        <dbReference type="ARBA" id="ARBA00022692"/>
    </source>
</evidence>
<feature type="transmembrane region" description="Helical" evidence="8">
    <location>
        <begin position="49"/>
        <end position="69"/>
    </location>
</feature>
<dbReference type="Pfam" id="PF26314">
    <property type="entry name" value="MptA_B_family"/>
    <property type="match status" value="1"/>
</dbReference>
<feature type="transmembrane region" description="Helical" evidence="8">
    <location>
        <begin position="146"/>
        <end position="167"/>
    </location>
</feature>
<gene>
    <name evidence="9" type="ORF">Raf01_39280</name>
</gene>
<evidence type="ECO:0000256" key="8">
    <source>
        <dbReference type="SAM" id="Phobius"/>
    </source>
</evidence>
<sequence>MSRRCRGLGLAGSVLLAAGGLLAGAAPVHHGVPARGLGHLHRPEAVGLILVYAGVTVLVVAWSRLGAALRESGDPPSLRELYLTLAAWAGPLLLAPPLFSRDAYSYLAQGAMTVSRIDAYRSGPAALGGPLLANIPAVWQHTPTPYGPIFLTVAAAVAAATSSHLLLGILGMRLLALLGLAVMVATLPRLATASGVRPVSAVWLAGLNPLVLLHLVAGAHNDALMLAFLTTGLAAAVRRRPVVAAVLVTLGALVKAPAALGLLAVAALWAGSVTGPRPLARALAGTGGIAAATTVAVSAATGLGYGWLGALDTPASPGSWSVTEVLGRASRLLLRAWAGGLAAEAAPAWRWAGMTAAVALCALLWWYRDRLGVVFALGLMLTAVVVLGPSIRPWYLLWGLVPIAVSGPDRAAGRWLRLACVALAFSVPPSGFAPTGARLALAALGAFAAGIGLWGAGRVRGRVLTFPAGGPAPGPEPEYSA</sequence>
<comment type="subcellular location">
    <subcellularLocation>
        <location evidence="1">Membrane</location>
        <topology evidence="1">Multi-pass membrane protein</topology>
    </subcellularLocation>
</comment>
<comment type="similarity">
    <text evidence="7">Belongs to the MptA/B family.</text>
</comment>
<evidence type="ECO:0000256" key="6">
    <source>
        <dbReference type="ARBA" id="ARBA00023136"/>
    </source>
</evidence>
<proteinExistence type="inferred from homology"/>
<comment type="caution">
    <text evidence="9">The sequence shown here is derived from an EMBL/GenBank/DDBJ whole genome shotgun (WGS) entry which is preliminary data.</text>
</comment>
<keyword evidence="4 8" id="KW-0812">Transmembrane</keyword>
<evidence type="ECO:0000256" key="5">
    <source>
        <dbReference type="ARBA" id="ARBA00022989"/>
    </source>
</evidence>
<keyword evidence="5 8" id="KW-1133">Transmembrane helix</keyword>
<feature type="transmembrane region" description="Helical" evidence="8">
    <location>
        <begin position="374"/>
        <end position="395"/>
    </location>
</feature>
<feature type="transmembrane region" description="Helical" evidence="8">
    <location>
        <begin position="242"/>
        <end position="269"/>
    </location>
</feature>
<accession>A0A8J3QVZ3</accession>
<evidence type="ECO:0000256" key="3">
    <source>
        <dbReference type="ARBA" id="ARBA00022679"/>
    </source>
</evidence>
<dbReference type="InterPro" id="IPR049829">
    <property type="entry name" value="MptA/B-like"/>
</dbReference>
<feature type="transmembrane region" description="Helical" evidence="8">
    <location>
        <begin position="174"/>
        <end position="191"/>
    </location>
</feature>
<reference evidence="9" key="1">
    <citation type="submission" date="2021-01" db="EMBL/GenBank/DDBJ databases">
        <title>Whole genome shotgun sequence of Rugosimonospora africana NBRC 104875.</title>
        <authorList>
            <person name="Komaki H."/>
            <person name="Tamura T."/>
        </authorList>
    </citation>
    <scope>NUCLEOTIDE SEQUENCE</scope>
    <source>
        <strain evidence="9">NBRC 104875</strain>
    </source>
</reference>
<evidence type="ECO:0008006" key="11">
    <source>
        <dbReference type="Google" id="ProtNLM"/>
    </source>
</evidence>
<feature type="transmembrane region" description="Helical" evidence="8">
    <location>
        <begin position="348"/>
        <end position="367"/>
    </location>
</feature>
<evidence type="ECO:0000313" key="10">
    <source>
        <dbReference type="Proteomes" id="UP000642748"/>
    </source>
</evidence>
<feature type="transmembrane region" description="Helical" evidence="8">
    <location>
        <begin position="211"/>
        <end position="235"/>
    </location>
</feature>
<organism evidence="9 10">
    <name type="scientific">Rugosimonospora africana</name>
    <dbReference type="NCBI Taxonomy" id="556532"/>
    <lineage>
        <taxon>Bacteria</taxon>
        <taxon>Bacillati</taxon>
        <taxon>Actinomycetota</taxon>
        <taxon>Actinomycetes</taxon>
        <taxon>Micromonosporales</taxon>
        <taxon>Micromonosporaceae</taxon>
        <taxon>Rugosimonospora</taxon>
    </lineage>
</organism>
<dbReference type="GO" id="GO:0016020">
    <property type="term" value="C:membrane"/>
    <property type="evidence" value="ECO:0007669"/>
    <property type="project" value="UniProtKB-SubCell"/>
</dbReference>
<dbReference type="EMBL" id="BONZ01000038">
    <property type="protein sequence ID" value="GIH15756.1"/>
    <property type="molecule type" value="Genomic_DNA"/>
</dbReference>
<dbReference type="AlphaFoldDB" id="A0A8J3QVZ3"/>
<evidence type="ECO:0000313" key="9">
    <source>
        <dbReference type="EMBL" id="GIH15756.1"/>
    </source>
</evidence>
<feature type="transmembrane region" description="Helical" evidence="8">
    <location>
        <begin position="81"/>
        <end position="99"/>
    </location>
</feature>
<dbReference type="Proteomes" id="UP000642748">
    <property type="component" value="Unassembled WGS sequence"/>
</dbReference>
<protein>
    <recommendedName>
        <fullName evidence="11">Alpha-1,6-mannosyltransferase</fullName>
    </recommendedName>
</protein>
<evidence type="ECO:0000256" key="1">
    <source>
        <dbReference type="ARBA" id="ARBA00004141"/>
    </source>
</evidence>
<keyword evidence="3" id="KW-0808">Transferase</keyword>
<evidence type="ECO:0000256" key="7">
    <source>
        <dbReference type="ARBA" id="ARBA00043987"/>
    </source>
</evidence>
<keyword evidence="10" id="KW-1185">Reference proteome</keyword>
<dbReference type="GO" id="GO:0016757">
    <property type="term" value="F:glycosyltransferase activity"/>
    <property type="evidence" value="ECO:0007669"/>
    <property type="project" value="UniProtKB-KW"/>
</dbReference>
<dbReference type="RefSeq" id="WP_203919384.1">
    <property type="nucleotide sequence ID" value="NZ_BONZ01000038.1"/>
</dbReference>